<protein>
    <submittedName>
        <fullName evidence="6">Putative ml domain protein</fullName>
    </submittedName>
</protein>
<dbReference type="SUPFAM" id="SSF81296">
    <property type="entry name" value="E set domains"/>
    <property type="match status" value="1"/>
</dbReference>
<dbReference type="InterPro" id="IPR014756">
    <property type="entry name" value="Ig_E-set"/>
</dbReference>
<dbReference type="FunFam" id="2.60.40.770:FF:000001">
    <property type="entry name" value="NPC intracellular cholesterol transporter 2"/>
    <property type="match status" value="1"/>
</dbReference>
<comment type="subcellular location">
    <subcellularLocation>
        <location evidence="1">Secreted</location>
    </subcellularLocation>
</comment>
<dbReference type="GO" id="GO:0032934">
    <property type="term" value="F:sterol binding"/>
    <property type="evidence" value="ECO:0007669"/>
    <property type="project" value="InterPro"/>
</dbReference>
<evidence type="ECO:0000259" key="5">
    <source>
        <dbReference type="SMART" id="SM00737"/>
    </source>
</evidence>
<evidence type="ECO:0000256" key="1">
    <source>
        <dbReference type="ARBA" id="ARBA00004613"/>
    </source>
</evidence>
<dbReference type="InterPro" id="IPR003172">
    <property type="entry name" value="ML_dom"/>
</dbReference>
<evidence type="ECO:0000256" key="2">
    <source>
        <dbReference type="ARBA" id="ARBA00006370"/>
    </source>
</evidence>
<dbReference type="GO" id="GO:0015918">
    <property type="term" value="P:sterol transport"/>
    <property type="evidence" value="ECO:0007669"/>
    <property type="project" value="InterPro"/>
</dbReference>
<comment type="similarity">
    <text evidence="2">Belongs to the NPC2 family.</text>
</comment>
<feature type="domain" description="MD-2-related lipid-recognition" evidence="5">
    <location>
        <begin position="23"/>
        <end position="142"/>
    </location>
</feature>
<evidence type="ECO:0000313" key="6">
    <source>
        <dbReference type="EMBL" id="JAU01666.1"/>
    </source>
</evidence>
<dbReference type="PANTHER" id="PTHR11306">
    <property type="entry name" value="NIEMANN PICK TYPE C2 PROTEIN NPC2-RELATED"/>
    <property type="match status" value="1"/>
</dbReference>
<keyword evidence="4" id="KW-0732">Signal</keyword>
<sequence>MIRCLALAFLIGLASSQRRDVKYADCGSKAEIKSIQIEPCDSDPCVLKRGETSQVHFSIISDQDTETAELSGKFKAWFLWVPIPFFGQDMCDDILKCPIVKGQTLNGAMPVLISPYTPPMKTSVEFKIAGDKGTGVCFRTKVVIK</sequence>
<name>A0A1E1XQT5_AMBSC</name>
<feature type="chain" id="PRO_5009116236" evidence="4">
    <location>
        <begin position="17"/>
        <end position="145"/>
    </location>
</feature>
<dbReference type="InterPro" id="IPR039670">
    <property type="entry name" value="NPC2-like"/>
</dbReference>
<reference evidence="6" key="2">
    <citation type="journal article" date="2017" name="Front. Cell. Infect. Microbiol.">
        <title>Analysis of the Salivary Gland Transcriptome of Unfed and Partially Fed Amblyomma sculptum Ticks and Descriptive Proteome of the Saliva.</title>
        <authorList>
            <person name="Esteves E."/>
            <person name="Maruyama S.R."/>
            <person name="Kawahara R."/>
            <person name="Fujita A."/>
            <person name="Martins L.A."/>
            <person name="Righi A.A."/>
            <person name="Costa F.B."/>
            <person name="Palmisano G."/>
            <person name="Labruna M.B."/>
            <person name="Sa-Nunes A."/>
            <person name="Ribeiro J.M.C."/>
            <person name="Fogaca A.C."/>
        </authorList>
    </citation>
    <scope>NUCLEOTIDE SEQUENCE</scope>
</reference>
<dbReference type="GO" id="GO:0005576">
    <property type="term" value="C:extracellular region"/>
    <property type="evidence" value="ECO:0007669"/>
    <property type="project" value="UniProtKB-SubCell"/>
</dbReference>
<keyword evidence="3" id="KW-0964">Secreted</keyword>
<proteinExistence type="evidence at transcript level"/>
<organism evidence="6">
    <name type="scientific">Amblyomma sculptum</name>
    <name type="common">Tick</name>
    <dbReference type="NCBI Taxonomy" id="1581419"/>
    <lineage>
        <taxon>Eukaryota</taxon>
        <taxon>Metazoa</taxon>
        <taxon>Ecdysozoa</taxon>
        <taxon>Arthropoda</taxon>
        <taxon>Chelicerata</taxon>
        <taxon>Arachnida</taxon>
        <taxon>Acari</taxon>
        <taxon>Parasitiformes</taxon>
        <taxon>Ixodida</taxon>
        <taxon>Ixodoidea</taxon>
        <taxon>Ixodidae</taxon>
        <taxon>Amblyomminae</taxon>
        <taxon>Amblyomma</taxon>
    </lineage>
</organism>
<dbReference type="PANTHER" id="PTHR11306:SF7">
    <property type="entry name" value="AGAP002848-PA"/>
    <property type="match status" value="1"/>
</dbReference>
<accession>A0A1E1XQT5</accession>
<dbReference type="Gene3D" id="2.60.40.770">
    <property type="match status" value="1"/>
</dbReference>
<reference evidence="6" key="1">
    <citation type="submission" date="2016-09" db="EMBL/GenBank/DDBJ databases">
        <authorList>
            <person name="Capua I."/>
            <person name="De Benedictis P."/>
            <person name="Joannis T."/>
            <person name="Lombin L.H."/>
            <person name="Cattoli G."/>
        </authorList>
    </citation>
    <scope>NUCLEOTIDE SEQUENCE</scope>
</reference>
<dbReference type="SMART" id="SM00737">
    <property type="entry name" value="ML"/>
    <property type="match status" value="1"/>
</dbReference>
<evidence type="ECO:0000256" key="3">
    <source>
        <dbReference type="ARBA" id="ARBA00022525"/>
    </source>
</evidence>
<dbReference type="AlphaFoldDB" id="A0A1E1XQT5"/>
<dbReference type="Pfam" id="PF02221">
    <property type="entry name" value="E1_DerP2_DerF2"/>
    <property type="match status" value="1"/>
</dbReference>
<dbReference type="EMBL" id="GFAA01001769">
    <property type="protein sequence ID" value="JAU01666.1"/>
    <property type="molecule type" value="mRNA"/>
</dbReference>
<evidence type="ECO:0000256" key="4">
    <source>
        <dbReference type="SAM" id="SignalP"/>
    </source>
</evidence>
<feature type="signal peptide" evidence="4">
    <location>
        <begin position="1"/>
        <end position="16"/>
    </location>
</feature>